<evidence type="ECO:0000256" key="1">
    <source>
        <dbReference type="SAM" id="SignalP"/>
    </source>
</evidence>
<protein>
    <submittedName>
        <fullName evidence="2">Uncharacterized protein</fullName>
    </submittedName>
</protein>
<evidence type="ECO:0000313" key="2">
    <source>
        <dbReference type="EMBL" id="HIU33282.1"/>
    </source>
</evidence>
<comment type="caution">
    <text evidence="2">The sequence shown here is derived from an EMBL/GenBank/DDBJ whole genome shotgun (WGS) entry which is preliminary data.</text>
</comment>
<gene>
    <name evidence="2" type="ORF">IAB02_01840</name>
</gene>
<dbReference type="EMBL" id="DVMU01000041">
    <property type="protein sequence ID" value="HIU33282.1"/>
    <property type="molecule type" value="Genomic_DNA"/>
</dbReference>
<organism evidence="2 3">
    <name type="scientific">Candidatus Pullichristensenella excrementigallinarum</name>
    <dbReference type="NCBI Taxonomy" id="2840907"/>
    <lineage>
        <taxon>Bacteria</taxon>
        <taxon>Bacillati</taxon>
        <taxon>Bacillota</taxon>
        <taxon>Clostridia</taxon>
        <taxon>Candidatus Pullichristensenella</taxon>
    </lineage>
</organism>
<reference evidence="2" key="2">
    <citation type="journal article" date="2021" name="PeerJ">
        <title>Extensive microbial diversity within the chicken gut microbiome revealed by metagenomics and culture.</title>
        <authorList>
            <person name="Gilroy R."/>
            <person name="Ravi A."/>
            <person name="Getino M."/>
            <person name="Pursley I."/>
            <person name="Horton D.L."/>
            <person name="Alikhan N.F."/>
            <person name="Baker D."/>
            <person name="Gharbi K."/>
            <person name="Hall N."/>
            <person name="Watson M."/>
            <person name="Adriaenssens E.M."/>
            <person name="Foster-Nyarko E."/>
            <person name="Jarju S."/>
            <person name="Secka A."/>
            <person name="Antonio M."/>
            <person name="Oren A."/>
            <person name="Chaudhuri R.R."/>
            <person name="La Ragione R."/>
            <person name="Hildebrand F."/>
            <person name="Pallen M.J."/>
        </authorList>
    </citation>
    <scope>NUCLEOTIDE SEQUENCE</scope>
    <source>
        <strain evidence="2">ChiHcec3-11533</strain>
    </source>
</reference>
<proteinExistence type="predicted"/>
<accession>A0A9D1LC51</accession>
<name>A0A9D1LC51_9FIRM</name>
<evidence type="ECO:0000313" key="3">
    <source>
        <dbReference type="Proteomes" id="UP000824072"/>
    </source>
</evidence>
<feature type="signal peptide" evidence="1">
    <location>
        <begin position="1"/>
        <end position="28"/>
    </location>
</feature>
<reference evidence="2" key="1">
    <citation type="submission" date="2020-10" db="EMBL/GenBank/DDBJ databases">
        <authorList>
            <person name="Gilroy R."/>
        </authorList>
    </citation>
    <scope>NUCLEOTIDE SEQUENCE</scope>
    <source>
        <strain evidence="2">ChiHcec3-11533</strain>
    </source>
</reference>
<feature type="chain" id="PRO_5039312695" evidence="1">
    <location>
        <begin position="29"/>
        <end position="136"/>
    </location>
</feature>
<dbReference type="Proteomes" id="UP000824072">
    <property type="component" value="Unassembled WGS sequence"/>
</dbReference>
<dbReference type="AlphaFoldDB" id="A0A9D1LC51"/>
<keyword evidence="1" id="KW-0732">Signal</keyword>
<sequence>MKKYLRDKGIAVALVLCCFLGMLGGALAEDDTVSWLRYVPISVEVSQERVLIEGAFVNLSGEKNVVELTNLDLKLYLGGEYLVGGTFDTPVEVYVPTMGVCMHSFEFLGEHDLNAGYYDCTDDFYVVFDATISYRG</sequence>